<evidence type="ECO:0000313" key="15">
    <source>
        <dbReference type="EMBL" id="ESR63559.1"/>
    </source>
</evidence>
<accession>V4WB17</accession>
<feature type="transmembrane region" description="Helical" evidence="14">
    <location>
        <begin position="199"/>
        <end position="220"/>
    </location>
</feature>
<proteinExistence type="inferred from homology"/>
<dbReference type="GO" id="GO:0031969">
    <property type="term" value="C:chloroplast membrane"/>
    <property type="evidence" value="ECO:0007669"/>
    <property type="project" value="UniProtKB-SubCell"/>
</dbReference>
<reference evidence="15 16" key="1">
    <citation type="submission" date="2013-10" db="EMBL/GenBank/DDBJ databases">
        <authorList>
            <consortium name="International Citrus Genome Consortium"/>
            <person name="Jenkins J."/>
            <person name="Schmutz J."/>
            <person name="Prochnik S."/>
            <person name="Rokhsar D."/>
            <person name="Gmitter F."/>
            <person name="Ollitrault P."/>
            <person name="Machado M."/>
            <person name="Talon M."/>
            <person name="Wincker P."/>
            <person name="Jaillon O."/>
            <person name="Morgante M."/>
        </authorList>
    </citation>
    <scope>NUCLEOTIDE SEQUENCE</scope>
    <source>
        <strain evidence="16">cv. Clemenules</strain>
    </source>
</reference>
<evidence type="ECO:0000256" key="2">
    <source>
        <dbReference type="ARBA" id="ARBA00004508"/>
    </source>
</evidence>
<feature type="non-terminal residue" evidence="15">
    <location>
        <position position="249"/>
    </location>
</feature>
<keyword evidence="7 14" id="KW-0812">Transmembrane</keyword>
<evidence type="ECO:0000256" key="12">
    <source>
        <dbReference type="ARBA" id="ARBA00055650"/>
    </source>
</evidence>
<feature type="transmembrane region" description="Helical" evidence="14">
    <location>
        <begin position="100"/>
        <end position="124"/>
    </location>
</feature>
<comment type="similarity">
    <text evidence="3">Belongs to the UbiA prenyltransferase family.</text>
</comment>
<keyword evidence="5" id="KW-0934">Plastid</keyword>
<protein>
    <recommendedName>
        <fullName evidence="13">coumarin 8-geranyltransferase</fullName>
        <ecNumber evidence="13">2.5.1.138</ecNumber>
    </recommendedName>
</protein>
<dbReference type="AlphaFoldDB" id="V4WB17"/>
<comment type="function">
    <text evidence="12">Prenyltransferase specific for geranyl diphosphate as prenyl donor and coumarin as prenyl acceptor. Can use umbelliferone and esculetin as substrates, and with a lower activity, 5,7-dihydroxy-coumarin and 5-methoxy-7-hydroxycoumarin. No activity with 5-hydroxy-7-methoxycoumarin, bergaptol, xanthotoxol, p-coumaric acid, caffeic acid, 2,4-dihydroxycinnamic acid, kaempferol, genistein or homogentisate. No activity with dimethylallyl diphosphate, farnesyl diphosphate or geranylgeranyl diphosphate as prenyl donors.</text>
</comment>
<dbReference type="InParanoid" id="V4WB17"/>
<evidence type="ECO:0000256" key="1">
    <source>
        <dbReference type="ARBA" id="ARBA00001946"/>
    </source>
</evidence>
<dbReference type="STRING" id="85681.V4WB17"/>
<evidence type="ECO:0000256" key="11">
    <source>
        <dbReference type="ARBA" id="ARBA00052117"/>
    </source>
</evidence>
<dbReference type="EMBL" id="KI535697">
    <property type="protein sequence ID" value="ESR63559.1"/>
    <property type="molecule type" value="Genomic_DNA"/>
</dbReference>
<evidence type="ECO:0000256" key="10">
    <source>
        <dbReference type="ARBA" id="ARBA00051313"/>
    </source>
</evidence>
<comment type="cofactor">
    <cofactor evidence="1">
        <name>Mg(2+)</name>
        <dbReference type="ChEBI" id="CHEBI:18420"/>
    </cofactor>
</comment>
<evidence type="ECO:0000256" key="9">
    <source>
        <dbReference type="ARBA" id="ARBA00023136"/>
    </source>
</evidence>
<dbReference type="InterPro" id="IPR044878">
    <property type="entry name" value="UbiA_sf"/>
</dbReference>
<evidence type="ECO:0000256" key="6">
    <source>
        <dbReference type="ARBA" id="ARBA00022679"/>
    </source>
</evidence>
<feature type="transmembrane region" description="Helical" evidence="14">
    <location>
        <begin position="172"/>
        <end position="193"/>
    </location>
</feature>
<comment type="catalytic activity">
    <reaction evidence="11">
        <text>umbelliferone + (2E)-geranyl diphosphate = 8-geranylumbelliferone + diphosphate</text>
        <dbReference type="Rhea" id="RHEA:51860"/>
        <dbReference type="ChEBI" id="CHEBI:27510"/>
        <dbReference type="ChEBI" id="CHEBI:33019"/>
        <dbReference type="ChEBI" id="CHEBI:58057"/>
        <dbReference type="ChEBI" id="CHEBI:134358"/>
        <dbReference type="EC" id="2.5.1.138"/>
    </reaction>
</comment>
<evidence type="ECO:0000256" key="8">
    <source>
        <dbReference type="ARBA" id="ARBA00022989"/>
    </source>
</evidence>
<dbReference type="InterPro" id="IPR000537">
    <property type="entry name" value="UbiA_prenyltransferase"/>
</dbReference>
<feature type="transmembrane region" description="Helical" evidence="14">
    <location>
        <begin position="144"/>
        <end position="165"/>
    </location>
</feature>
<evidence type="ECO:0000256" key="7">
    <source>
        <dbReference type="ARBA" id="ARBA00022692"/>
    </source>
</evidence>
<dbReference type="KEGG" id="cic:CICLE_v10010224mg"/>
<keyword evidence="8 14" id="KW-1133">Transmembrane helix</keyword>
<evidence type="ECO:0000256" key="4">
    <source>
        <dbReference type="ARBA" id="ARBA00022528"/>
    </source>
</evidence>
<sequence>MKGTFKPVPQLRLEILARTGRHRNCKAFNKYRGPVTLKDGYASKSEDDDDNSKSFQNVLLKNLNALYRFIRPYACAGVVIAATSNSLLPVEKLSDLTPTFFIGLLKALVPALLMHIYVAAINQLSDVEIDKINKPYLPLASGEFSMGTGIAITLTSVLMSLAIAMMLRSPPLVLGVIVWFLFGTAYSVQLPFLRWKGNSFLAAISIMFLNGLLQQFPYFIHIQKYVLGRPVEITRSLMFAIAFICCFCI</sequence>
<evidence type="ECO:0000313" key="16">
    <source>
        <dbReference type="Proteomes" id="UP000030687"/>
    </source>
</evidence>
<dbReference type="Proteomes" id="UP000030687">
    <property type="component" value="Unassembled WGS sequence"/>
</dbReference>
<dbReference type="eggNOG" id="ENOG502QZ7Z">
    <property type="taxonomic scope" value="Eukaryota"/>
</dbReference>
<dbReference type="PANTHER" id="PTHR43009">
    <property type="entry name" value="HOMOGENTISATE SOLANESYLTRANSFERASE, CHLOROPLASTIC"/>
    <property type="match status" value="1"/>
</dbReference>
<feature type="transmembrane region" description="Helical" evidence="14">
    <location>
        <begin position="69"/>
        <end position="88"/>
    </location>
</feature>
<comment type="subcellular location">
    <subcellularLocation>
        <location evidence="2">Plastid</location>
        <location evidence="2">Chloroplast membrane</location>
        <topology evidence="2">Multi-pass membrane protein</topology>
    </subcellularLocation>
</comment>
<dbReference type="GO" id="GO:0004659">
    <property type="term" value="F:prenyltransferase activity"/>
    <property type="evidence" value="ECO:0007669"/>
    <property type="project" value="UniProtKB-ARBA"/>
</dbReference>
<comment type="catalytic activity">
    <reaction evidence="10">
        <text>esculetin + (2E)-geranyl diphosphate = 8-geranylesculetin + diphosphate</text>
        <dbReference type="Rhea" id="RHEA:51864"/>
        <dbReference type="ChEBI" id="CHEBI:33019"/>
        <dbReference type="ChEBI" id="CHEBI:58057"/>
        <dbReference type="ChEBI" id="CHEBI:134359"/>
        <dbReference type="ChEBI" id="CHEBI:490095"/>
        <dbReference type="EC" id="2.5.1.138"/>
    </reaction>
</comment>
<organism evidence="15 16">
    <name type="scientific">Citrus clementina</name>
    <name type="common">Clementine</name>
    <name type="synonym">Citrus deliciosa x Citrus sinensis</name>
    <dbReference type="NCBI Taxonomy" id="85681"/>
    <lineage>
        <taxon>Eukaryota</taxon>
        <taxon>Viridiplantae</taxon>
        <taxon>Streptophyta</taxon>
        <taxon>Embryophyta</taxon>
        <taxon>Tracheophyta</taxon>
        <taxon>Spermatophyta</taxon>
        <taxon>Magnoliopsida</taxon>
        <taxon>eudicotyledons</taxon>
        <taxon>Gunneridae</taxon>
        <taxon>Pentapetalae</taxon>
        <taxon>rosids</taxon>
        <taxon>malvids</taxon>
        <taxon>Sapindales</taxon>
        <taxon>Rutaceae</taxon>
        <taxon>Aurantioideae</taxon>
        <taxon>Citrus</taxon>
    </lineage>
</organism>
<name>V4WB17_CITCL</name>
<dbReference type="PANTHER" id="PTHR43009:SF7">
    <property type="entry name" value="HOMOGENTISATE GERANYLGERANYLTRANSFERASE, CHLOROPLASTIC"/>
    <property type="match status" value="1"/>
</dbReference>
<keyword evidence="6" id="KW-0808">Transferase</keyword>
<evidence type="ECO:0000256" key="5">
    <source>
        <dbReference type="ARBA" id="ARBA00022640"/>
    </source>
</evidence>
<dbReference type="OMA" id="HRNCKAF"/>
<evidence type="ECO:0000256" key="3">
    <source>
        <dbReference type="ARBA" id="ARBA00005985"/>
    </source>
</evidence>
<evidence type="ECO:0000256" key="14">
    <source>
        <dbReference type="SAM" id="Phobius"/>
    </source>
</evidence>
<keyword evidence="16" id="KW-1185">Reference proteome</keyword>
<keyword evidence="9 14" id="KW-0472">Membrane</keyword>
<evidence type="ECO:0000256" key="13">
    <source>
        <dbReference type="ARBA" id="ARBA00066854"/>
    </source>
</evidence>
<dbReference type="EC" id="2.5.1.138" evidence="13"/>
<dbReference type="Gramene" id="ESR63559">
    <property type="protein sequence ID" value="ESR63559"/>
    <property type="gene ID" value="CICLE_v10010224mg"/>
</dbReference>
<dbReference type="Pfam" id="PF01040">
    <property type="entry name" value="UbiA"/>
    <property type="match status" value="1"/>
</dbReference>
<gene>
    <name evidence="15" type="ORF">CICLE_v10010224mg</name>
</gene>
<keyword evidence="4" id="KW-0150">Chloroplast</keyword>
<dbReference type="FunFam" id="1.10.357.140:FF:000011">
    <property type="entry name" value="Homogentisate phytyltransferase 1"/>
    <property type="match status" value="1"/>
</dbReference>
<dbReference type="Gene3D" id="1.10.357.140">
    <property type="entry name" value="UbiA prenyltransferase"/>
    <property type="match status" value="1"/>
</dbReference>